<evidence type="ECO:0000259" key="2">
    <source>
        <dbReference type="Pfam" id="PF08646"/>
    </source>
</evidence>
<keyword evidence="4" id="KW-1185">Reference proteome</keyword>
<sequence>MSYIFLSMLLLLHNHLLWCYRCNKAVEDPILRLSIHFEIEDPTGTKEITAFEEQAEFLLDLKFDALLTSSLQENGEILLKEELEKIVGEKQKFEIRTTEYNLMRPDSPFTAGKIFAADHKEHKKSKHT</sequence>
<name>A0A2G5DES7_AQUCA</name>
<dbReference type="InterPro" id="IPR013955">
    <property type="entry name" value="Rep_factor-A_C"/>
</dbReference>
<feature type="signal peptide" evidence="1">
    <location>
        <begin position="1"/>
        <end position="19"/>
    </location>
</feature>
<dbReference type="AlphaFoldDB" id="A0A2G5DES7"/>
<dbReference type="Gene3D" id="2.40.50.140">
    <property type="entry name" value="Nucleic acid-binding proteins"/>
    <property type="match status" value="1"/>
</dbReference>
<proteinExistence type="predicted"/>
<gene>
    <name evidence="3" type="ORF">AQUCO_02100080v1</name>
</gene>
<accession>A0A2G5DES7</accession>
<evidence type="ECO:0000313" key="3">
    <source>
        <dbReference type="EMBL" id="PIA41993.1"/>
    </source>
</evidence>
<dbReference type="EMBL" id="KZ305038">
    <property type="protein sequence ID" value="PIA41993.1"/>
    <property type="molecule type" value="Genomic_DNA"/>
</dbReference>
<dbReference type="Proteomes" id="UP000230069">
    <property type="component" value="Unassembled WGS sequence"/>
</dbReference>
<feature type="domain" description="Replication factor A C-terminal" evidence="2">
    <location>
        <begin position="16"/>
        <end position="100"/>
    </location>
</feature>
<dbReference type="InterPro" id="IPR012340">
    <property type="entry name" value="NA-bd_OB-fold"/>
</dbReference>
<evidence type="ECO:0000256" key="1">
    <source>
        <dbReference type="SAM" id="SignalP"/>
    </source>
</evidence>
<dbReference type="Pfam" id="PF08646">
    <property type="entry name" value="Rep_fac-A_C"/>
    <property type="match status" value="1"/>
</dbReference>
<reference evidence="3 4" key="1">
    <citation type="submission" date="2017-09" db="EMBL/GenBank/DDBJ databases">
        <title>WGS assembly of Aquilegia coerulea Goldsmith.</title>
        <authorList>
            <person name="Hodges S."/>
            <person name="Kramer E."/>
            <person name="Nordborg M."/>
            <person name="Tomkins J."/>
            <person name="Borevitz J."/>
            <person name="Derieg N."/>
            <person name="Yan J."/>
            <person name="Mihaltcheva S."/>
            <person name="Hayes R.D."/>
            <person name="Rokhsar D."/>
        </authorList>
    </citation>
    <scope>NUCLEOTIDE SEQUENCE [LARGE SCALE GENOMIC DNA]</scope>
    <source>
        <strain evidence="4">cv. Goldsmith</strain>
    </source>
</reference>
<dbReference type="SUPFAM" id="SSF50249">
    <property type="entry name" value="Nucleic acid-binding proteins"/>
    <property type="match status" value="1"/>
</dbReference>
<keyword evidence="1" id="KW-0732">Signal</keyword>
<feature type="chain" id="PRO_5013680280" description="Replication factor A C-terminal domain-containing protein" evidence="1">
    <location>
        <begin position="20"/>
        <end position="128"/>
    </location>
</feature>
<protein>
    <recommendedName>
        <fullName evidence="2">Replication factor A C-terminal domain-containing protein</fullName>
    </recommendedName>
</protein>
<dbReference type="InParanoid" id="A0A2G5DES7"/>
<evidence type="ECO:0000313" key="4">
    <source>
        <dbReference type="Proteomes" id="UP000230069"/>
    </source>
</evidence>
<organism evidence="3 4">
    <name type="scientific">Aquilegia coerulea</name>
    <name type="common">Rocky mountain columbine</name>
    <dbReference type="NCBI Taxonomy" id="218851"/>
    <lineage>
        <taxon>Eukaryota</taxon>
        <taxon>Viridiplantae</taxon>
        <taxon>Streptophyta</taxon>
        <taxon>Embryophyta</taxon>
        <taxon>Tracheophyta</taxon>
        <taxon>Spermatophyta</taxon>
        <taxon>Magnoliopsida</taxon>
        <taxon>Ranunculales</taxon>
        <taxon>Ranunculaceae</taxon>
        <taxon>Thalictroideae</taxon>
        <taxon>Aquilegia</taxon>
    </lineage>
</organism>